<evidence type="ECO:0000256" key="1">
    <source>
        <dbReference type="SAM" id="Phobius"/>
    </source>
</evidence>
<comment type="caution">
    <text evidence="2">The sequence shown here is derived from an EMBL/GenBank/DDBJ whole genome shotgun (WGS) entry which is preliminary data.</text>
</comment>
<evidence type="ECO:0000313" key="3">
    <source>
        <dbReference type="Proteomes" id="UP000294335"/>
    </source>
</evidence>
<dbReference type="Proteomes" id="UP000294335">
    <property type="component" value="Unassembled WGS sequence"/>
</dbReference>
<dbReference type="AlphaFoldDB" id="A0AAQ1PC57"/>
<dbReference type="EMBL" id="OPYN01000203">
    <property type="protein sequence ID" value="SPO63191.1"/>
    <property type="molecule type" value="Genomic_DNA"/>
</dbReference>
<keyword evidence="1" id="KW-0812">Transmembrane</keyword>
<proteinExistence type="predicted"/>
<gene>
    <name evidence="2" type="ORF">JV551A3_V1_2030016</name>
</gene>
<keyword evidence="1" id="KW-1133">Transmembrane helix</keyword>
<accession>A0AAQ1PC57</accession>
<evidence type="ECO:0000313" key="2">
    <source>
        <dbReference type="EMBL" id="SPO63191.1"/>
    </source>
</evidence>
<feature type="transmembrane region" description="Helical" evidence="1">
    <location>
        <begin position="98"/>
        <end position="118"/>
    </location>
</feature>
<keyword evidence="3" id="KW-1185">Reference proteome</keyword>
<feature type="transmembrane region" description="Helical" evidence="1">
    <location>
        <begin position="124"/>
        <end position="147"/>
    </location>
</feature>
<keyword evidence="1" id="KW-0472">Membrane</keyword>
<reference evidence="2 3" key="1">
    <citation type="submission" date="2018-02" db="EMBL/GenBank/DDBJ databases">
        <authorList>
            <person name="Dubost A."/>
        </authorList>
    </citation>
    <scope>NUCLEOTIDE SEQUENCE [LARGE SCALE GENOMIC DNA]</scope>
    <source>
        <strain evidence="3">JV551A3</strain>
    </source>
</reference>
<name>A0AAQ1PC57_9PSED</name>
<protein>
    <submittedName>
        <fullName evidence="2">NAD synthetase</fullName>
    </submittedName>
</protein>
<sequence length="301" mass="32441">MTDLMTGVLGGYQQQMARQRLLLTVDQQKLFRAIDADPGIVGAGVVYIDAQYNVIVLREFKPICSIAPKRVILQEAPPYKSPEQFMTQLQTGARERKVMAEAVNASLGCLSAYLGWVVMFSGTIAVPFTGGASMVLTAVGYAAAAAGTGQCMMGGYRVFNEVFDPGQNDWLDSNDTVQTVMSILDGVALAGVGASSLNTVRFLQARKAATGKGWRELFHSLSRQQRKALAEELLLIKHPSLTAKQLKLKQAAGTAIKRFTPTEIQHATRTLIKDSIGGLSGFASSSFVQSVAVGLYEEVDE</sequence>
<organism evidence="2 3">
    <name type="scientific">Pseudomonas inefficax</name>
    <dbReference type="NCBI Taxonomy" id="2078786"/>
    <lineage>
        <taxon>Bacteria</taxon>
        <taxon>Pseudomonadati</taxon>
        <taxon>Pseudomonadota</taxon>
        <taxon>Gammaproteobacteria</taxon>
        <taxon>Pseudomonadales</taxon>
        <taxon>Pseudomonadaceae</taxon>
        <taxon>Pseudomonas</taxon>
    </lineage>
</organism>